<dbReference type="PANTHER" id="PTHR47723">
    <property type="entry name" value="OS05G0353850 PROTEIN"/>
    <property type="match status" value="1"/>
</dbReference>
<dbReference type="PANTHER" id="PTHR47723:SF19">
    <property type="entry name" value="POLYNUCLEOTIDYL TRANSFERASE, RIBONUCLEASE H-LIKE SUPERFAMILY PROTEIN"/>
    <property type="match status" value="1"/>
</dbReference>
<accession>A0A843U093</accession>
<dbReference type="Proteomes" id="UP000652761">
    <property type="component" value="Unassembled WGS sequence"/>
</dbReference>
<evidence type="ECO:0000313" key="2">
    <source>
        <dbReference type="EMBL" id="MQL77068.1"/>
    </source>
</evidence>
<reference evidence="2" key="1">
    <citation type="submission" date="2017-07" db="EMBL/GenBank/DDBJ databases">
        <title>Taro Niue Genome Assembly and Annotation.</title>
        <authorList>
            <person name="Atibalentja N."/>
            <person name="Keating K."/>
            <person name="Fields C.J."/>
        </authorList>
    </citation>
    <scope>NUCLEOTIDE SEQUENCE</scope>
    <source>
        <strain evidence="2">Niue_2</strain>
        <tissue evidence="2">Leaf</tissue>
    </source>
</reference>
<dbReference type="EMBL" id="NMUH01000329">
    <property type="protein sequence ID" value="MQL77068.1"/>
    <property type="molecule type" value="Genomic_DNA"/>
</dbReference>
<dbReference type="GO" id="GO:0004523">
    <property type="term" value="F:RNA-DNA hybrid ribonuclease activity"/>
    <property type="evidence" value="ECO:0007669"/>
    <property type="project" value="InterPro"/>
</dbReference>
<comment type="caution">
    <text evidence="2">The sequence shown here is derived from an EMBL/GenBank/DDBJ whole genome shotgun (WGS) entry which is preliminary data.</text>
</comment>
<proteinExistence type="predicted"/>
<evidence type="ECO:0000259" key="1">
    <source>
        <dbReference type="Pfam" id="PF13456"/>
    </source>
</evidence>
<dbReference type="GO" id="GO:0003676">
    <property type="term" value="F:nucleic acid binding"/>
    <property type="evidence" value="ECO:0007669"/>
    <property type="project" value="InterPro"/>
</dbReference>
<dbReference type="Gene3D" id="3.30.420.10">
    <property type="entry name" value="Ribonuclease H-like superfamily/Ribonuclease H"/>
    <property type="match status" value="1"/>
</dbReference>
<protein>
    <recommendedName>
        <fullName evidence="1">RNase H type-1 domain-containing protein</fullName>
    </recommendedName>
</protein>
<dbReference type="CDD" id="cd06222">
    <property type="entry name" value="RNase_H_like"/>
    <property type="match status" value="1"/>
</dbReference>
<organism evidence="2 3">
    <name type="scientific">Colocasia esculenta</name>
    <name type="common">Wild taro</name>
    <name type="synonym">Arum esculentum</name>
    <dbReference type="NCBI Taxonomy" id="4460"/>
    <lineage>
        <taxon>Eukaryota</taxon>
        <taxon>Viridiplantae</taxon>
        <taxon>Streptophyta</taxon>
        <taxon>Embryophyta</taxon>
        <taxon>Tracheophyta</taxon>
        <taxon>Spermatophyta</taxon>
        <taxon>Magnoliopsida</taxon>
        <taxon>Liliopsida</taxon>
        <taxon>Araceae</taxon>
        <taxon>Aroideae</taxon>
        <taxon>Colocasieae</taxon>
        <taxon>Colocasia</taxon>
    </lineage>
</organism>
<name>A0A843U093_COLES</name>
<gene>
    <name evidence="2" type="ORF">Taro_009471</name>
</gene>
<dbReference type="OrthoDB" id="668162at2759"/>
<dbReference type="Pfam" id="PF13456">
    <property type="entry name" value="RVT_3"/>
    <property type="match status" value="1"/>
</dbReference>
<keyword evidence="3" id="KW-1185">Reference proteome</keyword>
<feature type="domain" description="RNase H type-1" evidence="1">
    <location>
        <begin position="96"/>
        <end position="169"/>
    </location>
</feature>
<sequence>MLWRAITSESLWGAFFKAKHLYNSHHVDAKFQLVAAGDRRLWLEASRLIAANHRVMVAGLDSQATSDPSGYQMSIARRYCPPSALRLAIANPGGEDSNAAGGGILWNESGDIIFAFTARYYDVLSSLEAEALALRDGVSLCRARGIREFYIKSDSLVLVQVVKEQAAVDRQLIAVDRPACQNSGLTGTVCICRQPSCICRQIHTVQQDDVLSAAICRQVDRSIFDVLYYKSPACIKHEYLDNSFLSRLSVNV</sequence>
<dbReference type="InterPro" id="IPR044730">
    <property type="entry name" value="RNase_H-like_dom_plant"/>
</dbReference>
<dbReference type="AlphaFoldDB" id="A0A843U093"/>
<dbReference type="InterPro" id="IPR053151">
    <property type="entry name" value="RNase_H-like"/>
</dbReference>
<dbReference type="InterPro" id="IPR036397">
    <property type="entry name" value="RNaseH_sf"/>
</dbReference>
<dbReference type="InterPro" id="IPR002156">
    <property type="entry name" value="RNaseH_domain"/>
</dbReference>
<evidence type="ECO:0000313" key="3">
    <source>
        <dbReference type="Proteomes" id="UP000652761"/>
    </source>
</evidence>